<dbReference type="Pfam" id="PF11784">
    <property type="entry name" value="DUF3320"/>
    <property type="match status" value="1"/>
</dbReference>
<feature type="region of interest" description="Disordered" evidence="2">
    <location>
        <begin position="131"/>
        <end position="178"/>
    </location>
</feature>
<evidence type="ECO:0000259" key="5">
    <source>
        <dbReference type="Pfam" id="PF13087"/>
    </source>
</evidence>
<evidence type="ECO:0000256" key="1">
    <source>
        <dbReference type="SAM" id="Coils"/>
    </source>
</evidence>
<evidence type="ECO:0000313" key="7">
    <source>
        <dbReference type="EMBL" id="MCO5400210.1"/>
    </source>
</evidence>
<dbReference type="Pfam" id="PF13195">
    <property type="entry name" value="DUF4011"/>
    <property type="match status" value="1"/>
</dbReference>
<dbReference type="InterPro" id="IPR041677">
    <property type="entry name" value="DNA2/NAM7_AAA_11"/>
</dbReference>
<dbReference type="SUPFAM" id="SSF52540">
    <property type="entry name" value="P-loop containing nucleoside triphosphate hydrolases"/>
    <property type="match status" value="3"/>
</dbReference>
<dbReference type="Pfam" id="PF13087">
    <property type="entry name" value="AAA_12"/>
    <property type="match status" value="1"/>
</dbReference>
<protein>
    <submittedName>
        <fullName evidence="7">DUF3320 domain-containing protein</fullName>
    </submittedName>
</protein>
<evidence type="ECO:0000313" key="8">
    <source>
        <dbReference type="Proteomes" id="UP001162811"/>
    </source>
</evidence>
<dbReference type="Pfam" id="PF13086">
    <property type="entry name" value="AAA_11"/>
    <property type="match status" value="2"/>
</dbReference>
<dbReference type="Gene3D" id="3.40.50.300">
    <property type="entry name" value="P-loop containing nucleotide triphosphate hydrolases"/>
    <property type="match status" value="3"/>
</dbReference>
<dbReference type="CDD" id="cd18808">
    <property type="entry name" value="SF1_C_Upf1"/>
    <property type="match status" value="1"/>
</dbReference>
<dbReference type="RefSeq" id="WP_252682847.1">
    <property type="nucleotide sequence ID" value="NZ_JAMXHT010000007.1"/>
</dbReference>
<feature type="domain" description="DUF3320" evidence="3">
    <location>
        <begin position="1748"/>
        <end position="1794"/>
    </location>
</feature>
<dbReference type="PANTHER" id="PTHR10887">
    <property type="entry name" value="DNA2/NAM7 HELICASE FAMILY"/>
    <property type="match status" value="1"/>
</dbReference>
<dbReference type="InterPro" id="IPR049468">
    <property type="entry name" value="Restrct_endonuc-II-like_dom"/>
</dbReference>
<organism evidence="7 8">
    <name type="scientific">Ralstonia soli</name>
    <dbReference type="NCBI Taxonomy" id="2953896"/>
    <lineage>
        <taxon>Bacteria</taxon>
        <taxon>Pseudomonadati</taxon>
        <taxon>Pseudomonadota</taxon>
        <taxon>Betaproteobacteria</taxon>
        <taxon>Burkholderiales</taxon>
        <taxon>Burkholderiaceae</taxon>
        <taxon>Ralstonia</taxon>
    </lineage>
</organism>
<dbReference type="InterPro" id="IPR045055">
    <property type="entry name" value="DNA2/NAM7-like"/>
</dbReference>
<dbReference type="InterPro" id="IPR041679">
    <property type="entry name" value="DNA2/NAM7-like_C"/>
</dbReference>
<feature type="compositionally biased region" description="Acidic residues" evidence="2">
    <location>
        <begin position="156"/>
        <end position="169"/>
    </location>
</feature>
<feature type="coiled-coil region" evidence="1">
    <location>
        <begin position="1683"/>
        <end position="1710"/>
    </location>
</feature>
<reference evidence="7" key="1">
    <citation type="submission" date="2022-06" db="EMBL/GenBank/DDBJ databases">
        <authorList>
            <person name="Lu C.-H."/>
        </authorList>
    </citation>
    <scope>NUCLEOTIDE SEQUENCE</scope>
    <source>
        <strain evidence="7">21MJYT02-11</strain>
    </source>
</reference>
<dbReference type="PANTHER" id="PTHR10887:SF530">
    <property type="entry name" value="SUPERFAMILY I DNA HELICASES"/>
    <property type="match status" value="1"/>
</dbReference>
<dbReference type="InterPro" id="IPR021754">
    <property type="entry name" value="DUF3320"/>
</dbReference>
<name>A0ABT1AP47_9RALS</name>
<dbReference type="Gene3D" id="3.40.960.10">
    <property type="entry name" value="VSR Endonuclease"/>
    <property type="match status" value="1"/>
</dbReference>
<dbReference type="InterPro" id="IPR047187">
    <property type="entry name" value="SF1_C_Upf1"/>
</dbReference>
<dbReference type="InterPro" id="IPR011335">
    <property type="entry name" value="Restrct_endonuc-II-like"/>
</dbReference>
<keyword evidence="1" id="KW-0175">Coiled coil</keyword>
<dbReference type="Proteomes" id="UP001162811">
    <property type="component" value="Unassembled WGS sequence"/>
</dbReference>
<feature type="domain" description="Restriction endonuclease type II-like" evidence="6">
    <location>
        <begin position="1593"/>
        <end position="1690"/>
    </location>
</feature>
<feature type="domain" description="DNA2/NAM7 helicase helicase" evidence="4">
    <location>
        <begin position="1283"/>
        <end position="1324"/>
    </location>
</feature>
<dbReference type="SUPFAM" id="SSF52980">
    <property type="entry name" value="Restriction endonuclease-like"/>
    <property type="match status" value="1"/>
</dbReference>
<comment type="caution">
    <text evidence="7">The sequence shown here is derived from an EMBL/GenBank/DDBJ whole genome shotgun (WGS) entry which is preliminary data.</text>
</comment>
<evidence type="ECO:0000259" key="6">
    <source>
        <dbReference type="Pfam" id="PF18741"/>
    </source>
</evidence>
<dbReference type="EMBL" id="JAMXHT010000007">
    <property type="protein sequence ID" value="MCO5400210.1"/>
    <property type="molecule type" value="Genomic_DNA"/>
</dbReference>
<gene>
    <name evidence="7" type="ORF">NG900_18580</name>
</gene>
<accession>A0ABT1AP47</accession>
<dbReference type="InterPro" id="IPR025103">
    <property type="entry name" value="DUF4011"/>
</dbReference>
<reference evidence="7" key="2">
    <citation type="journal article" date="2023" name="Front. Microbiol.">
        <title>Ralstonia chuxiongensis sp. nov., Ralstonia mojiangensis sp. nov., and Ralstonia soli sp. nov., isolated from tobacco fields, are three novel species in the family Burkholderiaceae.</title>
        <authorList>
            <person name="Lu C.H."/>
            <person name="Zhang Y.Y."/>
            <person name="Jiang N."/>
            <person name="Chen W."/>
            <person name="Shao X."/>
            <person name="Zhao Z.M."/>
            <person name="Lu W.L."/>
            <person name="Hu X."/>
            <person name="Xi Y.X."/>
            <person name="Zou S.Y."/>
            <person name="Wei Q.J."/>
            <person name="Lin Z.L."/>
            <person name="Gong L."/>
            <person name="Gai X.T."/>
            <person name="Zhang L.Q."/>
            <person name="Li J.Y."/>
            <person name="Jin Y."/>
            <person name="Xia Z.Y."/>
        </authorList>
    </citation>
    <scope>NUCLEOTIDE SEQUENCE</scope>
    <source>
        <strain evidence="7">21MJYT02-11</strain>
    </source>
</reference>
<evidence type="ECO:0000256" key="2">
    <source>
        <dbReference type="SAM" id="MobiDB-lite"/>
    </source>
</evidence>
<feature type="domain" description="DNA2/NAM7 helicase helicase" evidence="4">
    <location>
        <begin position="386"/>
        <end position="450"/>
    </location>
</feature>
<proteinExistence type="predicted"/>
<dbReference type="InterPro" id="IPR027417">
    <property type="entry name" value="P-loop_NTPase"/>
</dbReference>
<dbReference type="Pfam" id="PF18741">
    <property type="entry name" value="MTES_1575"/>
    <property type="match status" value="1"/>
</dbReference>
<evidence type="ECO:0000259" key="4">
    <source>
        <dbReference type="Pfam" id="PF13086"/>
    </source>
</evidence>
<sequence length="1919" mass="211406">MSRSLDRESDLQAAIRTESSELPDFDRITSLRTTQAERTCGELMEPVQGQSAPAAGENQTIFQSNLPLAEKLERVRVELLDLSARNRLLNMPRGARSGRSIEIIDEKIGEIFRLLVREGKTFTFVAGRAAETNDPASEGTDGVPADASTDKRQAEPDEIEELAQPDDESRDERGVLRRHADTRLQTRLTSKGLQSRLLELYLDARTLEEEQGVNVLYLAMGALKWIDPNNAENIRYAPLLLIPVQLDRGNAGERFNLKVRQEDFASNLSLEAYLDRVHALRMPAFEASDTFEPLSYMELVRKSIETKDTWEVFPDHMSVGFFSFAKFLMYRDLDQAVWPEGATIGDHPLIRSLLADGFAGGEELAHEDANIDALIPPSEMLHILDCDSSQALAIHEVRRGRNLVIQGPPGTGKSQTIANIIAAAVKDGKSVLFVAEKMAALDVVKRRLDDKGVGDACLELHSNKANKRAVLDELRRTWELGAPKVTDPGSLFARLTEARDSLNAHARNLHAIDPKSGLSPFQVIGHLVRLREQGERPNDIHLESPEQWGKDGFAARQDLLADLASRVIEIGRPADHAWVGVGLPAISPMDAERLVARVQQLLERVLAAQQQFAIAAELLELEPPLRLSDIPPMVELLQRIAAAPRLSASAMGHDVWQNSDVILHLLELGQQCAARREALTGRVAEDAWDADLGEVLPAFTELPETFNAQQFQRLALLSEELPRLLAEAAALARQLGRDPGSTFGDFQTLTRIGERVASAPPASPETFASDLWNDGVERAGEVAQAVADFEAAKTAIGAQLTEMAWSLSLASARATLASRGTSVFRFLSGEWRAANRLVRSVLATPNQPLPVVLGLLDTLAKGQDAKRTVEAEDAFGRSAFGDDWRGARSQSAPLLALVEWMRSLKGLGAEPRLIAARGPEKTEVAARAKQLSAVCLQIERGLKEVWDDLGVARGPVFGEVAAVERADLRSLLQLAVRYTRAYSAAGVLIPAGVSSAGEARVVLAALAAGQRDRQAVREGLTLGRAAFDGAWQAEQSNWAALKSAADWIRQNPDIRALAGRVDEREHLVSRAKVLAALQALIQTSLTALGNELELDLEASIGGTILDARLEVLVWRLRRWSEEHEQLFRWVNYRDRSARARAQGCSDLVDRLDAGRIAPDALASAFEMAYFEATYARMVRLEPDLARFDGTTHGRLVQEFAALDRQRILAASAEVVHAHYQNVPPRDGGALGPLGVLRGEIQKKKGHISLRKLVEKAGPALRALKPVFMMSPLSVAQFLVPGAMEFDLLVMDEASQIQPVDALGAIARARQVVVVGDPKQLPPTAFFAKMTSSNEDEDDEGATAVADIESILGLFTARGLPTRMLRWHYRSRHQSLIAVSNRQFYENKLYIVPSPYTAQGGRGLRFHHVHEGLFDAGNKRNNLIEAKAVAQAIIVHARTYPKLSLGVAAFSAAQRRAIIDELELLRRGLSPEVEEFFKAHRSEPFFVKNLENVQGDERDVIFISVGYGRSVPNGRVPMRFGPLGTAGGERRLNVLISRAKQRCDVFASMTDEDIDPAYAAERAGVNAFRIFLQYARTGRLSMAEVTGRDHDSIFEVQVANALRARGYEVQAQVGLAGFFIDLAVLDAERPGRFLLGIECDGAAYHSARSARDRDRLRQAILEEHGWTIHRIWSADWFQRPTEQLDALIRRIEAAKAEFDELREDVALTEQLDAEAPYVERETVTDEEDAAGFAPYEEVTLVRPRHLVGELYEAPQGALTELVVQAVDVEGPVHRDHVITRMREAWGLKRAGARIEDVVGRSIDIAIATGRITRSGEFLATPNRVPVPRDRSGVNTIALRRADMLPPEEIEVAALQLIERSFGATRDQVIQAVSRGFGIRSTGSQVRSVLEQAVDTMIARRQLKEVAGVLTATDEPMRSAE</sequence>
<evidence type="ECO:0000259" key="3">
    <source>
        <dbReference type="Pfam" id="PF11784"/>
    </source>
</evidence>
<feature type="domain" description="DNA2/NAM7 helicase-like C-terminal" evidence="5">
    <location>
        <begin position="1359"/>
        <end position="1546"/>
    </location>
</feature>
<keyword evidence="8" id="KW-1185">Reference proteome</keyword>